<evidence type="ECO:0000313" key="6">
    <source>
        <dbReference type="EMBL" id="MBN8744600.1"/>
    </source>
</evidence>
<dbReference type="RefSeq" id="WP_112488014.1">
    <property type="nucleotide sequence ID" value="NZ_JAFKMR010000019.1"/>
</dbReference>
<evidence type="ECO:0000313" key="7">
    <source>
        <dbReference type="Proteomes" id="UP000664800"/>
    </source>
</evidence>
<keyword evidence="2 4" id="KW-0238">DNA-binding</keyword>
<feature type="domain" description="HTH tetR-type" evidence="5">
    <location>
        <begin position="11"/>
        <end position="71"/>
    </location>
</feature>
<dbReference type="EMBL" id="JAFKMR010000019">
    <property type="protein sequence ID" value="MBN8744600.1"/>
    <property type="molecule type" value="Genomic_DNA"/>
</dbReference>
<organism evidence="6 7">
    <name type="scientific">Thiomonas arsenitoxydans (strain DSM 22701 / CIP 110005 / 3As)</name>
    <dbReference type="NCBI Taxonomy" id="426114"/>
    <lineage>
        <taxon>Bacteria</taxon>
        <taxon>Pseudomonadati</taxon>
        <taxon>Pseudomonadota</taxon>
        <taxon>Betaproteobacteria</taxon>
        <taxon>Burkholderiales</taxon>
        <taxon>Thiomonas</taxon>
    </lineage>
</organism>
<dbReference type="SUPFAM" id="SSF46689">
    <property type="entry name" value="Homeodomain-like"/>
    <property type="match status" value="1"/>
</dbReference>
<keyword evidence="1" id="KW-0805">Transcription regulation</keyword>
<dbReference type="PANTHER" id="PTHR47506:SF3">
    <property type="entry name" value="HTH-TYPE TRANSCRIPTIONAL REGULATOR LMRA"/>
    <property type="match status" value="1"/>
</dbReference>
<dbReference type="Proteomes" id="UP000664800">
    <property type="component" value="Unassembled WGS sequence"/>
</dbReference>
<evidence type="ECO:0000256" key="2">
    <source>
        <dbReference type="ARBA" id="ARBA00023125"/>
    </source>
</evidence>
<evidence type="ECO:0000256" key="3">
    <source>
        <dbReference type="ARBA" id="ARBA00023163"/>
    </source>
</evidence>
<evidence type="ECO:0000259" key="5">
    <source>
        <dbReference type="PROSITE" id="PS50977"/>
    </source>
</evidence>
<dbReference type="PANTHER" id="PTHR47506">
    <property type="entry name" value="TRANSCRIPTIONAL REGULATORY PROTEIN"/>
    <property type="match status" value="1"/>
</dbReference>
<feature type="DNA-binding region" description="H-T-H motif" evidence="4">
    <location>
        <begin position="34"/>
        <end position="53"/>
    </location>
</feature>
<name>A0A8I1MVM7_THIA3</name>
<gene>
    <name evidence="6" type="ORF">J0I24_09865</name>
</gene>
<dbReference type="SUPFAM" id="SSF48498">
    <property type="entry name" value="Tetracyclin repressor-like, C-terminal domain"/>
    <property type="match status" value="1"/>
</dbReference>
<dbReference type="GO" id="GO:0003677">
    <property type="term" value="F:DNA binding"/>
    <property type="evidence" value="ECO:0007669"/>
    <property type="project" value="UniProtKB-UniRule"/>
</dbReference>
<accession>A0A8I1MVM7</accession>
<keyword evidence="3" id="KW-0804">Transcription</keyword>
<sequence>MPSDIHASEALPARDRILRTAHDLFYRDGVRATGVDRIIAESGVAKLTFYRHFPSKNDLIKAYLELRHRLWMDWLNGELERLRRRDWSVATLLVAVFQEWFESEGYRGCAFLNAVVELEGVLPEVADIAKSHKDEMAETISRLLPESEDRRGLAVAIAVALDGSILRAQMERDAVSALEALDRILRALVKQQL</sequence>
<dbReference type="InterPro" id="IPR036271">
    <property type="entry name" value="Tet_transcr_reg_TetR-rel_C_sf"/>
</dbReference>
<comment type="caution">
    <text evidence="6">The sequence shown here is derived from an EMBL/GenBank/DDBJ whole genome shotgun (WGS) entry which is preliminary data.</text>
</comment>
<dbReference type="PROSITE" id="PS50977">
    <property type="entry name" value="HTH_TETR_2"/>
    <property type="match status" value="1"/>
</dbReference>
<protein>
    <submittedName>
        <fullName evidence="6">TetR/AcrR family transcriptional regulator</fullName>
    </submittedName>
</protein>
<evidence type="ECO:0000256" key="1">
    <source>
        <dbReference type="ARBA" id="ARBA00023015"/>
    </source>
</evidence>
<proteinExistence type="predicted"/>
<reference evidence="6" key="1">
    <citation type="submission" date="2021-02" db="EMBL/GenBank/DDBJ databases">
        <title>Thiocyanate and organic carbon inputs drive convergent selection for specific autotrophic Afipia and Thiobacillus strains within complex microbiomes.</title>
        <authorList>
            <person name="Huddy R.J."/>
            <person name="Sachdeva R."/>
            <person name="Kadzinga F."/>
            <person name="Kantor R.S."/>
            <person name="Harrison S.T.L."/>
            <person name="Banfield J.F."/>
        </authorList>
    </citation>
    <scope>NUCLEOTIDE SEQUENCE</scope>
    <source>
        <strain evidence="6">SCN18_13_7_16_R3_B_64_19</strain>
    </source>
</reference>
<dbReference type="Gene3D" id="1.10.357.10">
    <property type="entry name" value="Tetracycline Repressor, domain 2"/>
    <property type="match status" value="1"/>
</dbReference>
<dbReference type="InterPro" id="IPR009057">
    <property type="entry name" value="Homeodomain-like_sf"/>
</dbReference>
<dbReference type="PRINTS" id="PR00455">
    <property type="entry name" value="HTHTETR"/>
</dbReference>
<dbReference type="AlphaFoldDB" id="A0A8I1MVM7"/>
<evidence type="ECO:0000256" key="4">
    <source>
        <dbReference type="PROSITE-ProRule" id="PRU00335"/>
    </source>
</evidence>
<dbReference type="InterPro" id="IPR001647">
    <property type="entry name" value="HTH_TetR"/>
</dbReference>
<dbReference type="Pfam" id="PF00440">
    <property type="entry name" value="TetR_N"/>
    <property type="match status" value="1"/>
</dbReference>